<keyword evidence="3" id="KW-1185">Reference proteome</keyword>
<evidence type="ECO:0000256" key="1">
    <source>
        <dbReference type="SAM" id="MobiDB-lite"/>
    </source>
</evidence>
<protein>
    <submittedName>
        <fullName evidence="2">Uncharacterized protein</fullName>
    </submittedName>
</protein>
<proteinExistence type="predicted"/>
<evidence type="ECO:0000313" key="2">
    <source>
        <dbReference type="EMBL" id="GFT26118.1"/>
    </source>
</evidence>
<comment type="caution">
    <text evidence="2">The sequence shown here is derived from an EMBL/GenBank/DDBJ whole genome shotgun (WGS) entry which is preliminary data.</text>
</comment>
<dbReference type="Proteomes" id="UP000887013">
    <property type="component" value="Unassembled WGS sequence"/>
</dbReference>
<sequence>MADRMNTSASAVAPDSFLPAEANNLTAGKSAESNPTIAESAIQNPTPANDTTAETSQNPSSSFADDLKEILNFFDPQKLFKSMAIIRNLSSKP</sequence>
<accession>A0A8X6NQR6</accession>
<name>A0A8X6NQR6_NEPPI</name>
<reference evidence="2" key="1">
    <citation type="submission" date="2020-08" db="EMBL/GenBank/DDBJ databases">
        <title>Multicomponent nature underlies the extraordinary mechanical properties of spider dragline silk.</title>
        <authorList>
            <person name="Kono N."/>
            <person name="Nakamura H."/>
            <person name="Mori M."/>
            <person name="Yoshida Y."/>
            <person name="Ohtoshi R."/>
            <person name="Malay A.D."/>
            <person name="Moran D.A.P."/>
            <person name="Tomita M."/>
            <person name="Numata K."/>
            <person name="Arakawa K."/>
        </authorList>
    </citation>
    <scope>NUCLEOTIDE SEQUENCE</scope>
</reference>
<evidence type="ECO:0000313" key="3">
    <source>
        <dbReference type="Proteomes" id="UP000887013"/>
    </source>
</evidence>
<dbReference type="AlphaFoldDB" id="A0A8X6NQR6"/>
<dbReference type="EMBL" id="BMAW01011902">
    <property type="protein sequence ID" value="GFT26118.1"/>
    <property type="molecule type" value="Genomic_DNA"/>
</dbReference>
<organism evidence="2 3">
    <name type="scientific">Nephila pilipes</name>
    <name type="common">Giant wood spider</name>
    <name type="synonym">Nephila maculata</name>
    <dbReference type="NCBI Taxonomy" id="299642"/>
    <lineage>
        <taxon>Eukaryota</taxon>
        <taxon>Metazoa</taxon>
        <taxon>Ecdysozoa</taxon>
        <taxon>Arthropoda</taxon>
        <taxon>Chelicerata</taxon>
        <taxon>Arachnida</taxon>
        <taxon>Araneae</taxon>
        <taxon>Araneomorphae</taxon>
        <taxon>Entelegynae</taxon>
        <taxon>Araneoidea</taxon>
        <taxon>Nephilidae</taxon>
        <taxon>Nephila</taxon>
    </lineage>
</organism>
<gene>
    <name evidence="2" type="ORF">NPIL_61041</name>
</gene>
<feature type="region of interest" description="Disordered" evidence="1">
    <location>
        <begin position="23"/>
        <end position="62"/>
    </location>
</feature>